<evidence type="ECO:0000313" key="3">
    <source>
        <dbReference type="Proteomes" id="UP000267821"/>
    </source>
</evidence>
<proteinExistence type="predicted"/>
<reference evidence="2 3" key="1">
    <citation type="journal article" date="2018" name="Nat. Ecol. Evol.">
        <title>Pezizomycetes genomes reveal the molecular basis of ectomycorrhizal truffle lifestyle.</title>
        <authorList>
            <person name="Murat C."/>
            <person name="Payen T."/>
            <person name="Noel B."/>
            <person name="Kuo A."/>
            <person name="Morin E."/>
            <person name="Chen J."/>
            <person name="Kohler A."/>
            <person name="Krizsan K."/>
            <person name="Balestrini R."/>
            <person name="Da Silva C."/>
            <person name="Montanini B."/>
            <person name="Hainaut M."/>
            <person name="Levati E."/>
            <person name="Barry K.W."/>
            <person name="Belfiori B."/>
            <person name="Cichocki N."/>
            <person name="Clum A."/>
            <person name="Dockter R.B."/>
            <person name="Fauchery L."/>
            <person name="Guy J."/>
            <person name="Iotti M."/>
            <person name="Le Tacon F."/>
            <person name="Lindquist E.A."/>
            <person name="Lipzen A."/>
            <person name="Malagnac F."/>
            <person name="Mello A."/>
            <person name="Molinier V."/>
            <person name="Miyauchi S."/>
            <person name="Poulain J."/>
            <person name="Riccioni C."/>
            <person name="Rubini A."/>
            <person name="Sitrit Y."/>
            <person name="Splivallo R."/>
            <person name="Traeger S."/>
            <person name="Wang M."/>
            <person name="Zifcakova L."/>
            <person name="Wipf D."/>
            <person name="Zambonelli A."/>
            <person name="Paolocci F."/>
            <person name="Nowrousian M."/>
            <person name="Ottonello S."/>
            <person name="Baldrian P."/>
            <person name="Spatafora J.W."/>
            <person name="Henrissat B."/>
            <person name="Nagy L.G."/>
            <person name="Aury J.M."/>
            <person name="Wincker P."/>
            <person name="Grigoriev I.V."/>
            <person name="Bonfante P."/>
            <person name="Martin F.M."/>
        </authorList>
    </citation>
    <scope>NUCLEOTIDE SEQUENCE [LARGE SCALE GENOMIC DNA]</scope>
    <source>
        <strain evidence="2 3">ATCC MYA-4762</strain>
    </source>
</reference>
<accession>A0A3N4L7U7</accession>
<dbReference type="EMBL" id="ML121603">
    <property type="protein sequence ID" value="RPB18933.1"/>
    <property type="molecule type" value="Genomic_DNA"/>
</dbReference>
<dbReference type="Proteomes" id="UP000267821">
    <property type="component" value="Unassembled WGS sequence"/>
</dbReference>
<gene>
    <name evidence="2" type="ORF">L211DRAFT_853644</name>
</gene>
<keyword evidence="3" id="KW-1185">Reference proteome</keyword>
<feature type="compositionally biased region" description="Basic and acidic residues" evidence="1">
    <location>
        <begin position="213"/>
        <end position="223"/>
    </location>
</feature>
<dbReference type="AlphaFoldDB" id="A0A3N4L7U7"/>
<dbReference type="OrthoDB" id="10306620at2759"/>
<evidence type="ECO:0000313" key="2">
    <source>
        <dbReference type="EMBL" id="RPB18933.1"/>
    </source>
</evidence>
<evidence type="ECO:0000256" key="1">
    <source>
        <dbReference type="SAM" id="MobiDB-lite"/>
    </source>
</evidence>
<protein>
    <submittedName>
        <fullName evidence="2">Uncharacterized protein</fullName>
    </submittedName>
</protein>
<sequence length="333" mass="37463">MDPDKQPSALILYEHAPSNETSPLESIISIPEMVQFVLGSTDMSNVDRVVDKLTNPADKQEFFGQMAAIFASLTEANGQLSASIWAAAQRVKSEMESIGAWDTTVEILSNVSEAAKKHQQAQHRKEQALARLLKIWPPNWREAFPDLTFPNEGMESEKFLQELSTVAVLQPHPEQVKPLLEEALRRRMNRHGSFKDPVIRLDEITSVKRTLQEEARENHRDGDIGTDPGGASSRRKPVGKVMVRLDFVSAQHVTEELQSTPDERERGLLLRIWDLMTSSDGAVEQDRGKLGLARLQSIVDAREAVLKKETAIQRNAARALRRRGTRSEERHPL</sequence>
<organism evidence="2 3">
    <name type="scientific">Terfezia boudieri ATCC MYA-4762</name>
    <dbReference type="NCBI Taxonomy" id="1051890"/>
    <lineage>
        <taxon>Eukaryota</taxon>
        <taxon>Fungi</taxon>
        <taxon>Dikarya</taxon>
        <taxon>Ascomycota</taxon>
        <taxon>Pezizomycotina</taxon>
        <taxon>Pezizomycetes</taxon>
        <taxon>Pezizales</taxon>
        <taxon>Pezizaceae</taxon>
        <taxon>Terfezia</taxon>
    </lineage>
</organism>
<dbReference type="InParanoid" id="A0A3N4L7U7"/>
<feature type="region of interest" description="Disordered" evidence="1">
    <location>
        <begin position="213"/>
        <end position="236"/>
    </location>
</feature>
<name>A0A3N4L7U7_9PEZI</name>